<protein>
    <submittedName>
        <fullName evidence="2">Uncharacterized protein</fullName>
    </submittedName>
</protein>
<feature type="compositionally biased region" description="Acidic residues" evidence="1">
    <location>
        <begin position="46"/>
        <end position="58"/>
    </location>
</feature>
<dbReference type="AlphaFoldDB" id="A0A7R8WRU5"/>
<feature type="non-terminal residue" evidence="2">
    <location>
        <position position="1"/>
    </location>
</feature>
<evidence type="ECO:0000256" key="1">
    <source>
        <dbReference type="SAM" id="MobiDB-lite"/>
    </source>
</evidence>
<feature type="region of interest" description="Disordered" evidence="1">
    <location>
        <begin position="1"/>
        <end position="79"/>
    </location>
</feature>
<sequence length="79" mass="8711">PLNSGHGQFPPADSPRRFPPPIPPRPNSPPTDSPPADSPPTRDEGASEETSEDEEDSLNVEKLPEREELSRSIADYLFF</sequence>
<accession>A0A7R8WRU5</accession>
<proteinExistence type="predicted"/>
<name>A0A7R8WRU5_9CRUS</name>
<reference evidence="2" key="1">
    <citation type="submission" date="2020-11" db="EMBL/GenBank/DDBJ databases">
        <authorList>
            <person name="Tran Van P."/>
        </authorList>
    </citation>
    <scope>NUCLEOTIDE SEQUENCE</scope>
</reference>
<dbReference type="EMBL" id="OB676149">
    <property type="protein sequence ID" value="CAD7236028.1"/>
    <property type="molecule type" value="Genomic_DNA"/>
</dbReference>
<feature type="compositionally biased region" description="Pro residues" evidence="1">
    <location>
        <begin position="17"/>
        <end position="38"/>
    </location>
</feature>
<organism evidence="2">
    <name type="scientific">Cyprideis torosa</name>
    <dbReference type="NCBI Taxonomy" id="163714"/>
    <lineage>
        <taxon>Eukaryota</taxon>
        <taxon>Metazoa</taxon>
        <taxon>Ecdysozoa</taxon>
        <taxon>Arthropoda</taxon>
        <taxon>Crustacea</taxon>
        <taxon>Oligostraca</taxon>
        <taxon>Ostracoda</taxon>
        <taxon>Podocopa</taxon>
        <taxon>Podocopida</taxon>
        <taxon>Cytherocopina</taxon>
        <taxon>Cytheroidea</taxon>
        <taxon>Cytherideidae</taxon>
        <taxon>Cyprideis</taxon>
    </lineage>
</organism>
<evidence type="ECO:0000313" key="2">
    <source>
        <dbReference type="EMBL" id="CAD7236028.1"/>
    </source>
</evidence>
<gene>
    <name evidence="2" type="ORF">CTOB1V02_LOCUS13843</name>
</gene>